<keyword evidence="3" id="KW-1185">Reference proteome</keyword>
<proteinExistence type="predicted"/>
<protein>
    <submittedName>
        <fullName evidence="2">Uncharacterized protein</fullName>
    </submittedName>
</protein>
<evidence type="ECO:0000313" key="3">
    <source>
        <dbReference type="Proteomes" id="UP000005237"/>
    </source>
</evidence>
<accession>A0A8R1HYG3</accession>
<organism evidence="2 3">
    <name type="scientific">Caenorhabditis japonica</name>
    <dbReference type="NCBI Taxonomy" id="281687"/>
    <lineage>
        <taxon>Eukaryota</taxon>
        <taxon>Metazoa</taxon>
        <taxon>Ecdysozoa</taxon>
        <taxon>Nematoda</taxon>
        <taxon>Chromadorea</taxon>
        <taxon>Rhabditida</taxon>
        <taxon>Rhabditina</taxon>
        <taxon>Rhabditomorpha</taxon>
        <taxon>Rhabditoidea</taxon>
        <taxon>Rhabditidae</taxon>
        <taxon>Peloderinae</taxon>
        <taxon>Caenorhabditis</taxon>
    </lineage>
</organism>
<feature type="region of interest" description="Disordered" evidence="1">
    <location>
        <begin position="1"/>
        <end position="23"/>
    </location>
</feature>
<sequence>MSQNRAPRDDPYQPSTSTASQRRYDANRREFERIFSPQTPPNLWQILTTRQRGRALKANFEAEIRALRGLNFSVLLKPYESYLTDLCQVCSTTFPDLCQQLRHFAFYKRMPCTNDDEDAKDLFQMVATCIHYENMQWKAIIRKRTLLDKITERRLKHTRLKTEEPQPATSTASTIFKILKKSRRVPFNPMDDEHLREQHYLDDVGSSDHKFVQTVDKFMKSVIRNNMANRTKECALSDVEYYCVDDRVLLAPQISFRLDNMLQIVEFKLPAIEDDGYFPPDRPDRAWYLFEQYQKAHFECTSAFSVLRPPNGLPIAGGFERSTIVAQELLYFHSLGRHIHGFHEVWRETERGFQQKDGQWVPRRYLVDIYNQVKFPMYIEWEMWPPQLKWAFDKLSLYSLKLMYMVKKYSRELKSLGDSLFTRYPSAIHEGMKFSIASVKGRQQYLSVISEQNMRINEKCALLPGSTSGKEYLTWGPGQNSEQNPAKLFVDLCKENTIFLKFSVPSFKTAEFLKKIVQKDLQPLR</sequence>
<reference evidence="3" key="1">
    <citation type="submission" date="2010-08" db="EMBL/GenBank/DDBJ databases">
        <authorList>
            <consortium name="Caenorhabditis japonica Sequencing Consortium"/>
            <person name="Wilson R.K."/>
        </authorList>
    </citation>
    <scope>NUCLEOTIDE SEQUENCE [LARGE SCALE GENOMIC DNA]</scope>
    <source>
        <strain evidence="3">DF5081</strain>
    </source>
</reference>
<dbReference type="EnsemblMetazoa" id="CJA09730.1">
    <property type="protein sequence ID" value="CJA09730.1"/>
    <property type="gene ID" value="WBGene00128934"/>
</dbReference>
<evidence type="ECO:0000256" key="1">
    <source>
        <dbReference type="SAM" id="MobiDB-lite"/>
    </source>
</evidence>
<dbReference type="Proteomes" id="UP000005237">
    <property type="component" value="Unassembled WGS sequence"/>
</dbReference>
<dbReference type="AlphaFoldDB" id="A0A8R1HYG3"/>
<reference evidence="2" key="2">
    <citation type="submission" date="2022-06" db="UniProtKB">
        <authorList>
            <consortium name="EnsemblMetazoa"/>
        </authorList>
    </citation>
    <scope>IDENTIFICATION</scope>
    <source>
        <strain evidence="2">DF5081</strain>
    </source>
</reference>
<evidence type="ECO:0000313" key="2">
    <source>
        <dbReference type="EnsemblMetazoa" id="CJA09730.1"/>
    </source>
</evidence>
<name>A0A8R1HYG3_CAEJA</name>
<feature type="compositionally biased region" description="Basic and acidic residues" evidence="1">
    <location>
        <begin position="1"/>
        <end position="11"/>
    </location>
</feature>